<evidence type="ECO:0000256" key="2">
    <source>
        <dbReference type="ARBA" id="ARBA00023163"/>
    </source>
</evidence>
<dbReference type="SUPFAM" id="SSF55781">
    <property type="entry name" value="GAF domain-like"/>
    <property type="match status" value="1"/>
</dbReference>
<protein>
    <recommendedName>
        <fullName evidence="3">HTH iclR-type domain-containing protein</fullName>
    </recommendedName>
</protein>
<gene>
    <name evidence="4" type="ORF">DBZ36_11695</name>
</gene>
<evidence type="ECO:0000313" key="4">
    <source>
        <dbReference type="EMBL" id="RKF17908.1"/>
    </source>
</evidence>
<dbReference type="InterPro" id="IPR036390">
    <property type="entry name" value="WH_DNA-bd_sf"/>
</dbReference>
<dbReference type="Gene3D" id="1.10.10.10">
    <property type="entry name" value="Winged helix-like DNA-binding domain superfamily/Winged helix DNA-binding domain"/>
    <property type="match status" value="1"/>
</dbReference>
<dbReference type="InterPro" id="IPR036388">
    <property type="entry name" value="WH-like_DNA-bd_sf"/>
</dbReference>
<dbReference type="Proteomes" id="UP000286482">
    <property type="component" value="Unassembled WGS sequence"/>
</dbReference>
<keyword evidence="1" id="KW-0805">Transcription regulation</keyword>
<dbReference type="GO" id="GO:0003677">
    <property type="term" value="F:DNA binding"/>
    <property type="evidence" value="ECO:0007669"/>
    <property type="project" value="InterPro"/>
</dbReference>
<dbReference type="PROSITE" id="PS51077">
    <property type="entry name" value="HTH_ICLR"/>
    <property type="match status" value="1"/>
</dbReference>
<dbReference type="SUPFAM" id="SSF46785">
    <property type="entry name" value="Winged helix' DNA-binding domain"/>
    <property type="match status" value="1"/>
</dbReference>
<dbReference type="AlphaFoldDB" id="A0A420EB49"/>
<dbReference type="InterPro" id="IPR005471">
    <property type="entry name" value="Tscrpt_reg_IclR_N"/>
</dbReference>
<dbReference type="InterPro" id="IPR050707">
    <property type="entry name" value="HTH_MetabolicPath_Reg"/>
</dbReference>
<proteinExistence type="predicted"/>
<accession>A0A420EB49</accession>
<dbReference type="PANTHER" id="PTHR30136:SF34">
    <property type="entry name" value="TRANSCRIPTIONAL REGULATOR"/>
    <property type="match status" value="1"/>
</dbReference>
<evidence type="ECO:0000313" key="5">
    <source>
        <dbReference type="Proteomes" id="UP000286482"/>
    </source>
</evidence>
<name>A0A420EB49_9ALTE</name>
<keyword evidence="5" id="KW-1185">Reference proteome</keyword>
<evidence type="ECO:0000259" key="3">
    <source>
        <dbReference type="PROSITE" id="PS51077"/>
    </source>
</evidence>
<dbReference type="Gene3D" id="3.30.450.40">
    <property type="match status" value="1"/>
</dbReference>
<comment type="caution">
    <text evidence="4">The sequence shown here is derived from an EMBL/GenBank/DDBJ whole genome shotgun (WGS) entry which is preliminary data.</text>
</comment>
<dbReference type="RefSeq" id="WP_120355134.1">
    <property type="nucleotide sequence ID" value="NZ_RAQO01000006.1"/>
</dbReference>
<dbReference type="OrthoDB" id="6534574at2"/>
<sequence>MSSQPNQSLIDGIRCFQELTTSETALGNKELAEKLNINVVKVNRLLRTLKSVGMAEQNAQKKYLPGPAVHLLAAQSFHSSALLKAATHVALNTNYDDRTLAVGVLWNDSVVYMYHAVAGQSPAEGLGGFNIFDVYNSSIGQVLLAQCDDDEIVRRISHWDEERKTTIKQRIRDIRENGFVHLYDENGLIYNVATVFSIAGAKAGIAFTDLSIEEDELLNYVSQLNELVARIENFSQISHKDIDHG</sequence>
<dbReference type="GO" id="GO:0045892">
    <property type="term" value="P:negative regulation of DNA-templated transcription"/>
    <property type="evidence" value="ECO:0007669"/>
    <property type="project" value="TreeGrafter"/>
</dbReference>
<organism evidence="4 5">
    <name type="scientific">Alginatibacterium sediminis</name>
    <dbReference type="NCBI Taxonomy" id="2164068"/>
    <lineage>
        <taxon>Bacteria</taxon>
        <taxon>Pseudomonadati</taxon>
        <taxon>Pseudomonadota</taxon>
        <taxon>Gammaproteobacteria</taxon>
        <taxon>Alteromonadales</taxon>
        <taxon>Alteromonadaceae</taxon>
        <taxon>Alginatibacterium</taxon>
    </lineage>
</organism>
<evidence type="ECO:0000256" key="1">
    <source>
        <dbReference type="ARBA" id="ARBA00023015"/>
    </source>
</evidence>
<dbReference type="InterPro" id="IPR029016">
    <property type="entry name" value="GAF-like_dom_sf"/>
</dbReference>
<dbReference type="PANTHER" id="PTHR30136">
    <property type="entry name" value="HELIX-TURN-HELIX TRANSCRIPTIONAL REGULATOR, ICLR FAMILY"/>
    <property type="match status" value="1"/>
</dbReference>
<feature type="domain" description="HTH iclR-type" evidence="3">
    <location>
        <begin position="6"/>
        <end position="67"/>
    </location>
</feature>
<reference evidence="4 5" key="1">
    <citation type="submission" date="2018-09" db="EMBL/GenBank/DDBJ databases">
        <authorList>
            <person name="Wang Z."/>
        </authorList>
    </citation>
    <scope>NUCLEOTIDE SEQUENCE [LARGE SCALE GENOMIC DNA]</scope>
    <source>
        <strain evidence="4 5">ALS 81</strain>
    </source>
</reference>
<keyword evidence="2" id="KW-0804">Transcription</keyword>
<dbReference type="GO" id="GO:0003700">
    <property type="term" value="F:DNA-binding transcription factor activity"/>
    <property type="evidence" value="ECO:0007669"/>
    <property type="project" value="TreeGrafter"/>
</dbReference>
<dbReference type="EMBL" id="RAQO01000006">
    <property type="protein sequence ID" value="RKF17908.1"/>
    <property type="molecule type" value="Genomic_DNA"/>
</dbReference>